<organism evidence="2 3">
    <name type="scientific">Aphis gossypii</name>
    <name type="common">Cotton aphid</name>
    <dbReference type="NCBI Taxonomy" id="80765"/>
    <lineage>
        <taxon>Eukaryota</taxon>
        <taxon>Metazoa</taxon>
        <taxon>Ecdysozoa</taxon>
        <taxon>Arthropoda</taxon>
        <taxon>Hexapoda</taxon>
        <taxon>Insecta</taxon>
        <taxon>Pterygota</taxon>
        <taxon>Neoptera</taxon>
        <taxon>Paraneoptera</taxon>
        <taxon>Hemiptera</taxon>
        <taxon>Sternorrhyncha</taxon>
        <taxon>Aphidomorpha</taxon>
        <taxon>Aphidoidea</taxon>
        <taxon>Aphididae</taxon>
        <taxon>Aphidini</taxon>
        <taxon>Aphis</taxon>
        <taxon>Aphis</taxon>
    </lineage>
</organism>
<gene>
    <name evidence="2" type="ORF">APHIGO_LOCUS2342</name>
</gene>
<accession>A0A9P0IPW9</accession>
<dbReference type="AlphaFoldDB" id="A0A9P0IPW9"/>
<protein>
    <recommendedName>
        <fullName evidence="4">Cuticle protein</fullName>
    </recommendedName>
</protein>
<evidence type="ECO:0000313" key="3">
    <source>
        <dbReference type="Proteomes" id="UP001154329"/>
    </source>
</evidence>
<feature type="chain" id="PRO_5040492839" description="Cuticle protein" evidence="1">
    <location>
        <begin position="19"/>
        <end position="101"/>
    </location>
</feature>
<name>A0A9P0IPW9_APHGO</name>
<reference evidence="2" key="2">
    <citation type="submission" date="2022-10" db="EMBL/GenBank/DDBJ databases">
        <authorList>
            <consortium name="ENA_rothamsted_submissions"/>
            <consortium name="culmorum"/>
            <person name="King R."/>
        </authorList>
    </citation>
    <scope>NUCLEOTIDE SEQUENCE</scope>
</reference>
<dbReference type="Proteomes" id="UP001154329">
    <property type="component" value="Chromosome 1"/>
</dbReference>
<dbReference type="EMBL" id="OU899034">
    <property type="protein sequence ID" value="CAH1713319.1"/>
    <property type="molecule type" value="Genomic_DNA"/>
</dbReference>
<keyword evidence="1" id="KW-0732">Signal</keyword>
<feature type="signal peptide" evidence="1">
    <location>
        <begin position="1"/>
        <end position="18"/>
    </location>
</feature>
<reference evidence="2" key="1">
    <citation type="submission" date="2022-02" db="EMBL/GenBank/DDBJ databases">
        <authorList>
            <person name="King R."/>
        </authorList>
    </citation>
    <scope>NUCLEOTIDE SEQUENCE</scope>
</reference>
<keyword evidence="3" id="KW-1185">Reference proteome</keyword>
<proteinExistence type="predicted"/>
<evidence type="ECO:0000313" key="2">
    <source>
        <dbReference type="EMBL" id="CAH1713319.1"/>
    </source>
</evidence>
<evidence type="ECO:0000256" key="1">
    <source>
        <dbReference type="SAM" id="SignalP"/>
    </source>
</evidence>
<evidence type="ECO:0008006" key="4">
    <source>
        <dbReference type="Google" id="ProtNLM"/>
    </source>
</evidence>
<sequence length="101" mass="11237">MKFLVAICCVLSVTAVYSAPSPGFITPVILPKVQVASPDVTVVRQPYVVQQTEPVFRHVYYHSDPVPMSYVHSHHVQAYHQHPVVTTYQTAPYAPAVSYVV</sequence>